<dbReference type="Pfam" id="PF13649">
    <property type="entry name" value="Methyltransf_25"/>
    <property type="match status" value="1"/>
</dbReference>
<dbReference type="InterPro" id="IPR041698">
    <property type="entry name" value="Methyltransf_25"/>
</dbReference>
<evidence type="ECO:0000259" key="1">
    <source>
        <dbReference type="Pfam" id="PF13649"/>
    </source>
</evidence>
<dbReference type="GO" id="GO:0008168">
    <property type="term" value="F:methyltransferase activity"/>
    <property type="evidence" value="ECO:0007669"/>
    <property type="project" value="UniProtKB-KW"/>
</dbReference>
<keyword evidence="2" id="KW-0808">Transferase</keyword>
<dbReference type="AlphaFoldDB" id="A0AAV4LAX3"/>
<keyword evidence="2" id="KW-0489">Methyltransferase</keyword>
<evidence type="ECO:0000313" key="2">
    <source>
        <dbReference type="EMBL" id="GIM44945.1"/>
    </source>
</evidence>
<dbReference type="Gene3D" id="3.40.50.150">
    <property type="entry name" value="Vaccinia Virus protein VP39"/>
    <property type="match status" value="1"/>
</dbReference>
<dbReference type="GO" id="GO:0032259">
    <property type="term" value="P:methylation"/>
    <property type="evidence" value="ECO:0007669"/>
    <property type="project" value="UniProtKB-KW"/>
</dbReference>
<evidence type="ECO:0000313" key="3">
    <source>
        <dbReference type="Proteomes" id="UP001057291"/>
    </source>
</evidence>
<comment type="caution">
    <text evidence="2">The sequence shown here is derived from an EMBL/GenBank/DDBJ whole genome shotgun (WGS) entry which is preliminary data.</text>
</comment>
<dbReference type="Proteomes" id="UP001057291">
    <property type="component" value="Unassembled WGS sequence"/>
</dbReference>
<dbReference type="EMBL" id="BOQE01000001">
    <property type="protein sequence ID" value="GIM44945.1"/>
    <property type="molecule type" value="Genomic_DNA"/>
</dbReference>
<dbReference type="InterPro" id="IPR029063">
    <property type="entry name" value="SAM-dependent_MTases_sf"/>
</dbReference>
<sequence length="190" mass="22115">MFRIQAELLNRLSFFNKFFHSPRTIGSITPSSIFLAKEMVKCVDWKNTDVVVELGAGTGIFTRQIHGLKKPDCSVVIFELDHQMRRRLQEQYPSFHYYADAQYMSRALEEFGIPQVDCIVSGLPFTTFHKGLRDKILDGVIHSLKPGGWFITFQYSLHMKKELIQRFKKVDISFVPFNVPPAFVYRCQKE</sequence>
<keyword evidence="3" id="KW-1185">Reference proteome</keyword>
<proteinExistence type="predicted"/>
<protein>
    <submittedName>
        <fullName evidence="2">SAM-dependent methyltransferase</fullName>
    </submittedName>
</protein>
<name>A0AAV4LAX3_9BACL</name>
<feature type="domain" description="Methyltransferase" evidence="1">
    <location>
        <begin position="51"/>
        <end position="148"/>
    </location>
</feature>
<dbReference type="RefSeq" id="WP_282198193.1">
    <property type="nucleotide sequence ID" value="NZ_BOQE01000001.1"/>
</dbReference>
<reference evidence="2" key="1">
    <citation type="journal article" date="2023" name="Int. J. Syst. Evol. Microbiol.">
        <title>Collibacillus ludicampi gen. nov., sp. nov., a new soil bacterium of the family Alicyclobacillaceae.</title>
        <authorList>
            <person name="Jojima T."/>
            <person name="Ioku Y."/>
            <person name="Fukuta Y."/>
            <person name="Shirasaka N."/>
            <person name="Matsumura Y."/>
            <person name="Mori M."/>
        </authorList>
    </citation>
    <scope>NUCLEOTIDE SEQUENCE</scope>
    <source>
        <strain evidence="2">TP075</strain>
    </source>
</reference>
<accession>A0AAV4LAX3</accession>
<gene>
    <name evidence="2" type="ORF">DNHGIG_04940</name>
</gene>
<organism evidence="2 3">
    <name type="scientific">Collibacillus ludicampi</name>
    <dbReference type="NCBI Taxonomy" id="2771369"/>
    <lineage>
        <taxon>Bacteria</taxon>
        <taxon>Bacillati</taxon>
        <taxon>Bacillota</taxon>
        <taxon>Bacilli</taxon>
        <taxon>Bacillales</taxon>
        <taxon>Alicyclobacillaceae</taxon>
        <taxon>Collibacillus</taxon>
    </lineage>
</organism>
<dbReference type="CDD" id="cd02440">
    <property type="entry name" value="AdoMet_MTases"/>
    <property type="match status" value="1"/>
</dbReference>
<dbReference type="SUPFAM" id="SSF53335">
    <property type="entry name" value="S-adenosyl-L-methionine-dependent methyltransferases"/>
    <property type="match status" value="1"/>
</dbReference>